<comment type="caution">
    <text evidence="4">The sequence shown here is derived from an EMBL/GenBank/DDBJ whole genome shotgun (WGS) entry which is preliminary data.</text>
</comment>
<dbReference type="SUPFAM" id="SSF53137">
    <property type="entry name" value="Translational machinery components"/>
    <property type="match status" value="1"/>
</dbReference>
<keyword evidence="2" id="KW-0689">Ribosomal protein</keyword>
<evidence type="ECO:0000256" key="2">
    <source>
        <dbReference type="ARBA" id="ARBA00022980"/>
    </source>
</evidence>
<organism evidence="4 5">
    <name type="scientific">Camellia sinensis</name>
    <name type="common">Tea plant</name>
    <name type="synonym">Thea sinensis</name>
    <dbReference type="NCBI Taxonomy" id="4442"/>
    <lineage>
        <taxon>Eukaryota</taxon>
        <taxon>Viridiplantae</taxon>
        <taxon>Streptophyta</taxon>
        <taxon>Embryophyta</taxon>
        <taxon>Tracheophyta</taxon>
        <taxon>Spermatophyta</taxon>
        <taxon>Magnoliopsida</taxon>
        <taxon>eudicotyledons</taxon>
        <taxon>Gunneridae</taxon>
        <taxon>Pentapetalae</taxon>
        <taxon>asterids</taxon>
        <taxon>Ericales</taxon>
        <taxon>Theaceae</taxon>
        <taxon>Camellia</taxon>
    </lineage>
</organism>
<dbReference type="Pfam" id="PF00861">
    <property type="entry name" value="Ribosomal_L18p"/>
    <property type="match status" value="1"/>
</dbReference>
<evidence type="ECO:0008006" key="6">
    <source>
        <dbReference type="Google" id="ProtNLM"/>
    </source>
</evidence>
<protein>
    <recommendedName>
        <fullName evidence="6">50S ribosomal protein L18</fullName>
    </recommendedName>
</protein>
<dbReference type="GO" id="GO:0006412">
    <property type="term" value="P:translation"/>
    <property type="evidence" value="ECO:0007669"/>
    <property type="project" value="InterPro"/>
</dbReference>
<reference evidence="4 5" key="2">
    <citation type="submission" date="2020-07" db="EMBL/GenBank/DDBJ databases">
        <title>Genome assembly of wild tea tree DASZ reveals pedigree and selection history of tea varieties.</title>
        <authorList>
            <person name="Zhang W."/>
        </authorList>
    </citation>
    <scope>NUCLEOTIDE SEQUENCE [LARGE SCALE GENOMIC DNA]</scope>
    <source>
        <strain evidence="5">cv. G240</strain>
        <tissue evidence="4">Leaf</tissue>
    </source>
</reference>
<dbReference type="AlphaFoldDB" id="A0A7J7FVP2"/>
<dbReference type="FunFam" id="3.30.420.100:FF:000006">
    <property type="entry name" value="50S ribosomal protein L18-like"/>
    <property type="match status" value="1"/>
</dbReference>
<dbReference type="PANTHER" id="PTHR12899">
    <property type="entry name" value="39S RIBOSOMAL PROTEIN L18, MITOCHONDRIAL"/>
    <property type="match status" value="1"/>
</dbReference>
<dbReference type="EMBL" id="JACBKZ010000015">
    <property type="protein sequence ID" value="KAF5931014.1"/>
    <property type="molecule type" value="Genomic_DNA"/>
</dbReference>
<keyword evidence="5" id="KW-1185">Reference proteome</keyword>
<dbReference type="Gene3D" id="3.30.420.100">
    <property type="match status" value="1"/>
</dbReference>
<name>A0A7J7FVP2_CAMSI</name>
<dbReference type="Proteomes" id="UP000593564">
    <property type="component" value="Unassembled WGS sequence"/>
</dbReference>
<comment type="similarity">
    <text evidence="1">Belongs to the universal ribosomal protein uL18 family.</text>
</comment>
<reference evidence="5" key="1">
    <citation type="journal article" date="2020" name="Nat. Commun.">
        <title>Genome assembly of wild tea tree DASZ reveals pedigree and selection history of tea varieties.</title>
        <authorList>
            <person name="Zhang W."/>
            <person name="Zhang Y."/>
            <person name="Qiu H."/>
            <person name="Guo Y."/>
            <person name="Wan H."/>
            <person name="Zhang X."/>
            <person name="Scossa F."/>
            <person name="Alseekh S."/>
            <person name="Zhang Q."/>
            <person name="Wang P."/>
            <person name="Xu L."/>
            <person name="Schmidt M.H."/>
            <person name="Jia X."/>
            <person name="Li D."/>
            <person name="Zhu A."/>
            <person name="Guo F."/>
            <person name="Chen W."/>
            <person name="Ni D."/>
            <person name="Usadel B."/>
            <person name="Fernie A.R."/>
            <person name="Wen W."/>
        </authorList>
    </citation>
    <scope>NUCLEOTIDE SEQUENCE [LARGE SCALE GENOMIC DNA]</scope>
    <source>
        <strain evidence="5">cv. G240</strain>
    </source>
</reference>
<accession>A0A7J7FVP2</accession>
<gene>
    <name evidence="4" type="ORF">HYC85_031887</name>
</gene>
<dbReference type="GO" id="GO:1990904">
    <property type="term" value="C:ribonucleoprotein complex"/>
    <property type="evidence" value="ECO:0007669"/>
    <property type="project" value="UniProtKB-KW"/>
</dbReference>
<evidence type="ECO:0000256" key="3">
    <source>
        <dbReference type="ARBA" id="ARBA00023274"/>
    </source>
</evidence>
<keyword evidence="3" id="KW-0687">Ribonucleoprotein</keyword>
<dbReference type="GO" id="GO:0008097">
    <property type="term" value="F:5S rRNA binding"/>
    <property type="evidence" value="ECO:0007669"/>
    <property type="project" value="TreeGrafter"/>
</dbReference>
<evidence type="ECO:0000313" key="5">
    <source>
        <dbReference type="Proteomes" id="UP000593564"/>
    </source>
</evidence>
<dbReference type="PANTHER" id="PTHR12899:SF21">
    <property type="entry name" value="OS09G0549700 PROTEIN"/>
    <property type="match status" value="1"/>
</dbReference>
<evidence type="ECO:0000256" key="1">
    <source>
        <dbReference type="ARBA" id="ARBA00007116"/>
    </source>
</evidence>
<dbReference type="InterPro" id="IPR005484">
    <property type="entry name" value="Ribosomal_uL18_bac/plant/anim"/>
</dbReference>
<evidence type="ECO:0000313" key="4">
    <source>
        <dbReference type="EMBL" id="KAF5931014.1"/>
    </source>
</evidence>
<dbReference type="GO" id="GO:0005840">
    <property type="term" value="C:ribosome"/>
    <property type="evidence" value="ECO:0007669"/>
    <property type="project" value="UniProtKB-KW"/>
</dbReference>
<dbReference type="GO" id="GO:0003735">
    <property type="term" value="F:structural constituent of ribosome"/>
    <property type="evidence" value="ECO:0007669"/>
    <property type="project" value="InterPro"/>
</dbReference>
<proteinExistence type="inferred from homology"/>
<sequence length="143" mass="15842">MGLVTNPDRTLEFHEMTLLKRYVLRLFISLRYITANVVDRNNGRIVATSSTVEHAVKSTLECGRTCNAKSAAVVGEVLAMRLKVEGLEQGQGRGIHVDVNKEIEKKGFKNRTKIFAIVNALKSNGVKLILDDDDDNSTPPPSY</sequence>